<sequence length="391" mass="43017">MKYSLLIALMLCALSQSLYAQSSGSWLRNGWQPYANNFSGGDGSFREEREHWLRSRLKFSGRTSLTSDGLDGAIGVSADSLVGRSDDVSFNYRDLQSRNDGSDLNSTTFNYRFPAGVNELSLKTSSYRYHHAVNDSGRRYNASGDSRAVGIGASRPLFSRYGVVIDGVARHTGRDSRSFEEDNLVSESSYQLSSLGVEAHGRHELLDGIHATTSILAVSGREYTATDYQSKDNVGEKDEFYKVAMSASIEQELWRWRWKIHGRYQFADEDLPVAEYLTVAGPSMIAGFNGQSVSALQGGWLRMDTASPSWQLPFVDGVLSSVNFSVLHGWVPYSELQSGRHGRASAGQVSLTLKGRAFSAGVSVGRMIRTSTVAMTMPDNPDVRFSLTMGI</sequence>
<evidence type="ECO:0000256" key="1">
    <source>
        <dbReference type="SAM" id="SignalP"/>
    </source>
</evidence>
<gene>
    <name evidence="3" type="ORF">MARLIPOL_08464</name>
</gene>
<feature type="signal peptide" evidence="1">
    <location>
        <begin position="1"/>
        <end position="20"/>
    </location>
</feature>
<dbReference type="RefSeq" id="WP_012137696.1">
    <property type="nucleotide sequence ID" value="NZ_KE007317.1"/>
</dbReference>
<dbReference type="Proteomes" id="UP000016540">
    <property type="component" value="Unassembled WGS sequence"/>
</dbReference>
<keyword evidence="4" id="KW-1185">Reference proteome</keyword>
<dbReference type="STRING" id="1318628.MARLIPOL_08464"/>
<evidence type="ECO:0000313" key="3">
    <source>
        <dbReference type="EMBL" id="EON92772.1"/>
    </source>
</evidence>
<reference evidence="3 4" key="1">
    <citation type="journal article" date="2013" name="Genome Announc.">
        <title>Draft Genome Sequence of the Moderately Halophilic Bacterium Marinobacter lipolyticus Strain SM19.</title>
        <authorList>
            <person name="Papke R.T."/>
            <person name="de la Haba R.R."/>
            <person name="Infante-Dominguez C."/>
            <person name="Perez D."/>
            <person name="Sanchez-Porro C."/>
            <person name="Lapierre P."/>
            <person name="Ventosa A."/>
        </authorList>
    </citation>
    <scope>NUCLEOTIDE SEQUENCE [LARGE SCALE GENOMIC DNA]</scope>
    <source>
        <strain evidence="3 4">SM19</strain>
    </source>
</reference>
<evidence type="ECO:0000313" key="4">
    <source>
        <dbReference type="Proteomes" id="UP000016540"/>
    </source>
</evidence>
<proteinExistence type="predicted"/>
<keyword evidence="1" id="KW-0732">Signal</keyword>
<dbReference type="OrthoDB" id="6365842at2"/>
<evidence type="ECO:0000259" key="2">
    <source>
        <dbReference type="Pfam" id="PF03865"/>
    </source>
</evidence>
<dbReference type="GO" id="GO:0098046">
    <property type="term" value="C:type V protein secretion system complex"/>
    <property type="evidence" value="ECO:0007669"/>
    <property type="project" value="TreeGrafter"/>
</dbReference>
<accession>R8B2F9</accession>
<dbReference type="EMBL" id="ASAD01000010">
    <property type="protein sequence ID" value="EON92772.1"/>
    <property type="molecule type" value="Genomic_DNA"/>
</dbReference>
<dbReference type="Pfam" id="PF03865">
    <property type="entry name" value="ShlB"/>
    <property type="match status" value="1"/>
</dbReference>
<dbReference type="GO" id="GO:0008320">
    <property type="term" value="F:protein transmembrane transporter activity"/>
    <property type="evidence" value="ECO:0007669"/>
    <property type="project" value="TreeGrafter"/>
</dbReference>
<dbReference type="PATRIC" id="fig|1318628.3.peg.1695"/>
<dbReference type="PANTHER" id="PTHR34597:SF3">
    <property type="entry name" value="OUTER MEMBRANE TRANSPORTER CDIB"/>
    <property type="match status" value="1"/>
</dbReference>
<dbReference type="PANTHER" id="PTHR34597">
    <property type="entry name" value="SLR1661 PROTEIN"/>
    <property type="match status" value="1"/>
</dbReference>
<comment type="caution">
    <text evidence="3">The sequence shown here is derived from an EMBL/GenBank/DDBJ whole genome shotgun (WGS) entry which is preliminary data.</text>
</comment>
<feature type="chain" id="PRO_5004462478" description="Haemolysin activator HlyB C-terminal domain-containing protein" evidence="1">
    <location>
        <begin position="21"/>
        <end position="391"/>
    </location>
</feature>
<dbReference type="InterPro" id="IPR051544">
    <property type="entry name" value="TPS_OM_transporter"/>
</dbReference>
<organism evidence="3 4">
    <name type="scientific">Marinobacter lipolyticus SM19</name>
    <dbReference type="NCBI Taxonomy" id="1318628"/>
    <lineage>
        <taxon>Bacteria</taxon>
        <taxon>Pseudomonadati</taxon>
        <taxon>Pseudomonadota</taxon>
        <taxon>Gammaproteobacteria</taxon>
        <taxon>Pseudomonadales</taxon>
        <taxon>Marinobacteraceae</taxon>
        <taxon>Marinobacter</taxon>
    </lineage>
</organism>
<dbReference type="InterPro" id="IPR005565">
    <property type="entry name" value="Hemolysn_activator_HlyB_C"/>
</dbReference>
<protein>
    <recommendedName>
        <fullName evidence="2">Haemolysin activator HlyB C-terminal domain-containing protein</fullName>
    </recommendedName>
</protein>
<dbReference type="AlphaFoldDB" id="R8B2F9"/>
<dbReference type="eggNOG" id="COG2831">
    <property type="taxonomic scope" value="Bacteria"/>
</dbReference>
<feature type="domain" description="Haemolysin activator HlyB C-terminal" evidence="2">
    <location>
        <begin position="70"/>
        <end position="308"/>
    </location>
</feature>
<dbReference type="HOGENOM" id="CLU_705577_0_0_6"/>
<dbReference type="GO" id="GO:0046819">
    <property type="term" value="P:protein secretion by the type V secretion system"/>
    <property type="evidence" value="ECO:0007669"/>
    <property type="project" value="TreeGrafter"/>
</dbReference>
<name>R8B2F9_9GAMM</name>
<dbReference type="Gene3D" id="2.40.160.50">
    <property type="entry name" value="membrane protein fhac: a member of the omp85/tpsb transporter family"/>
    <property type="match status" value="1"/>
</dbReference>